<evidence type="ECO:0000313" key="8">
    <source>
        <dbReference type="EMBL" id="HJC49168.1"/>
    </source>
</evidence>
<dbReference type="Proteomes" id="UP000823904">
    <property type="component" value="Unassembled WGS sequence"/>
</dbReference>
<feature type="domain" description="RecX first three-helical" evidence="7">
    <location>
        <begin position="58"/>
        <end position="94"/>
    </location>
</feature>
<dbReference type="PANTHER" id="PTHR33602">
    <property type="entry name" value="REGULATORY PROTEIN RECX FAMILY PROTEIN"/>
    <property type="match status" value="1"/>
</dbReference>
<organism evidence="8 9">
    <name type="scientific">Candidatus Anaerostipes avistercoris</name>
    <dbReference type="NCBI Taxonomy" id="2838462"/>
    <lineage>
        <taxon>Bacteria</taxon>
        <taxon>Bacillati</taxon>
        <taxon>Bacillota</taxon>
        <taxon>Clostridia</taxon>
        <taxon>Lachnospirales</taxon>
        <taxon>Lachnospiraceae</taxon>
        <taxon>Anaerostipes</taxon>
    </lineage>
</organism>
<comment type="subcellular location">
    <subcellularLocation>
        <location evidence="1 5">Cytoplasm</location>
    </subcellularLocation>
</comment>
<dbReference type="Gene3D" id="1.10.10.10">
    <property type="entry name" value="Winged helix-like DNA-binding domain superfamily/Winged helix DNA-binding domain"/>
    <property type="match status" value="2"/>
</dbReference>
<proteinExistence type="inferred from homology"/>
<dbReference type="AlphaFoldDB" id="A0A9D2T6T9"/>
<sequence length="199" mass="24339">MWVTKLEEKGKRQVRVFLDEEKFCLLYLNEVKELGLRENQELRPEDFTKLQNVLLYRAKHKALSLLKTQDRTRKELKDRLLRAEFPEQTAEEAVIYAEYYGYIDDEEYVRRYMEYRALSRSMLQIRQELLQKGIDSSILDRIWDQYEYDERAVLKEQLEKRIRQKGPVTEENFQKYYGFFARKGFSSHSILYFLKKYKQ</sequence>
<dbReference type="PANTHER" id="PTHR33602:SF1">
    <property type="entry name" value="REGULATORY PROTEIN RECX FAMILY PROTEIN"/>
    <property type="match status" value="1"/>
</dbReference>
<protein>
    <recommendedName>
        <fullName evidence="3 5">Regulatory protein RecX</fullName>
    </recommendedName>
</protein>
<evidence type="ECO:0000256" key="2">
    <source>
        <dbReference type="ARBA" id="ARBA00009695"/>
    </source>
</evidence>
<evidence type="ECO:0000259" key="7">
    <source>
        <dbReference type="Pfam" id="PF21982"/>
    </source>
</evidence>
<keyword evidence="4 5" id="KW-0963">Cytoplasm</keyword>
<dbReference type="HAMAP" id="MF_01114">
    <property type="entry name" value="RecX"/>
    <property type="match status" value="1"/>
</dbReference>
<reference evidence="8" key="2">
    <citation type="submission" date="2021-04" db="EMBL/GenBank/DDBJ databases">
        <authorList>
            <person name="Gilroy R."/>
        </authorList>
    </citation>
    <scope>NUCLEOTIDE SEQUENCE</scope>
    <source>
        <strain evidence="8">ChiSjej3B21-8574</strain>
    </source>
</reference>
<dbReference type="InterPro" id="IPR003783">
    <property type="entry name" value="Regulatory_RecX"/>
</dbReference>
<dbReference type="Pfam" id="PF02631">
    <property type="entry name" value="RecX_HTH2"/>
    <property type="match status" value="1"/>
</dbReference>
<dbReference type="GO" id="GO:0005737">
    <property type="term" value="C:cytoplasm"/>
    <property type="evidence" value="ECO:0007669"/>
    <property type="project" value="UniProtKB-SubCell"/>
</dbReference>
<reference evidence="8" key="1">
    <citation type="journal article" date="2021" name="PeerJ">
        <title>Extensive microbial diversity within the chicken gut microbiome revealed by metagenomics and culture.</title>
        <authorList>
            <person name="Gilroy R."/>
            <person name="Ravi A."/>
            <person name="Getino M."/>
            <person name="Pursley I."/>
            <person name="Horton D.L."/>
            <person name="Alikhan N.F."/>
            <person name="Baker D."/>
            <person name="Gharbi K."/>
            <person name="Hall N."/>
            <person name="Watson M."/>
            <person name="Adriaenssens E.M."/>
            <person name="Foster-Nyarko E."/>
            <person name="Jarju S."/>
            <person name="Secka A."/>
            <person name="Antonio M."/>
            <person name="Oren A."/>
            <person name="Chaudhuri R.R."/>
            <person name="La Ragione R."/>
            <person name="Hildebrand F."/>
            <person name="Pallen M.J."/>
        </authorList>
    </citation>
    <scope>NUCLEOTIDE SEQUENCE</scope>
    <source>
        <strain evidence="8">ChiSjej3B21-8574</strain>
    </source>
</reference>
<accession>A0A9D2T6T9</accession>
<evidence type="ECO:0000256" key="3">
    <source>
        <dbReference type="ARBA" id="ARBA00018111"/>
    </source>
</evidence>
<dbReference type="GO" id="GO:0006282">
    <property type="term" value="P:regulation of DNA repair"/>
    <property type="evidence" value="ECO:0007669"/>
    <property type="project" value="UniProtKB-UniRule"/>
</dbReference>
<evidence type="ECO:0000256" key="4">
    <source>
        <dbReference type="ARBA" id="ARBA00022490"/>
    </source>
</evidence>
<name>A0A9D2T6T9_9FIRM</name>
<evidence type="ECO:0000313" key="9">
    <source>
        <dbReference type="Proteomes" id="UP000823904"/>
    </source>
</evidence>
<evidence type="ECO:0000259" key="6">
    <source>
        <dbReference type="Pfam" id="PF02631"/>
    </source>
</evidence>
<evidence type="ECO:0000256" key="5">
    <source>
        <dbReference type="HAMAP-Rule" id="MF_01114"/>
    </source>
</evidence>
<dbReference type="EMBL" id="DWWD01000006">
    <property type="protein sequence ID" value="HJC49168.1"/>
    <property type="molecule type" value="Genomic_DNA"/>
</dbReference>
<evidence type="ECO:0000256" key="1">
    <source>
        <dbReference type="ARBA" id="ARBA00004496"/>
    </source>
</evidence>
<comment type="function">
    <text evidence="5">Modulates RecA activity.</text>
</comment>
<dbReference type="Pfam" id="PF21982">
    <property type="entry name" value="RecX_HTH1"/>
    <property type="match status" value="1"/>
</dbReference>
<dbReference type="InterPro" id="IPR053926">
    <property type="entry name" value="RecX_HTH_1st"/>
</dbReference>
<dbReference type="InterPro" id="IPR053924">
    <property type="entry name" value="RecX_HTH_2nd"/>
</dbReference>
<comment type="caution">
    <text evidence="8">The sequence shown here is derived from an EMBL/GenBank/DDBJ whole genome shotgun (WGS) entry which is preliminary data.</text>
</comment>
<feature type="domain" description="RecX second three-helical" evidence="6">
    <location>
        <begin position="104"/>
        <end position="140"/>
    </location>
</feature>
<dbReference type="InterPro" id="IPR036388">
    <property type="entry name" value="WH-like_DNA-bd_sf"/>
</dbReference>
<comment type="similarity">
    <text evidence="2 5">Belongs to the RecX family.</text>
</comment>
<gene>
    <name evidence="5" type="primary">recX</name>
    <name evidence="8" type="ORF">H9754_01080</name>
</gene>